<feature type="domain" description="RNA polymerase sigma-70 region 2" evidence="6">
    <location>
        <begin position="34"/>
        <end position="99"/>
    </location>
</feature>
<feature type="domain" description="RNA polymerase sigma factor 70 region 4 type 2" evidence="7">
    <location>
        <begin position="128"/>
        <end position="180"/>
    </location>
</feature>
<dbReference type="GO" id="GO:0016987">
    <property type="term" value="F:sigma factor activity"/>
    <property type="evidence" value="ECO:0007669"/>
    <property type="project" value="UniProtKB-KW"/>
</dbReference>
<evidence type="ECO:0000259" key="6">
    <source>
        <dbReference type="Pfam" id="PF04542"/>
    </source>
</evidence>
<evidence type="ECO:0000256" key="3">
    <source>
        <dbReference type="ARBA" id="ARBA00023082"/>
    </source>
</evidence>
<evidence type="ECO:0000256" key="1">
    <source>
        <dbReference type="ARBA" id="ARBA00010641"/>
    </source>
</evidence>
<accession>A0A495IZE2</accession>
<dbReference type="InterPro" id="IPR014284">
    <property type="entry name" value="RNA_pol_sigma-70_dom"/>
</dbReference>
<dbReference type="InterPro" id="IPR013324">
    <property type="entry name" value="RNA_pol_sigma_r3/r4-like"/>
</dbReference>
<dbReference type="OrthoDB" id="1116873at2"/>
<gene>
    <name evidence="8" type="ORF">BDD43_1615</name>
</gene>
<dbReference type="Pfam" id="PF08281">
    <property type="entry name" value="Sigma70_r4_2"/>
    <property type="match status" value="1"/>
</dbReference>
<organism evidence="8 9">
    <name type="scientific">Mucilaginibacter gracilis</name>
    <dbReference type="NCBI Taxonomy" id="423350"/>
    <lineage>
        <taxon>Bacteria</taxon>
        <taxon>Pseudomonadati</taxon>
        <taxon>Bacteroidota</taxon>
        <taxon>Sphingobacteriia</taxon>
        <taxon>Sphingobacteriales</taxon>
        <taxon>Sphingobacteriaceae</taxon>
        <taxon>Mucilaginibacter</taxon>
    </lineage>
</organism>
<keyword evidence="4" id="KW-0238">DNA-binding</keyword>
<comment type="similarity">
    <text evidence="1">Belongs to the sigma-70 factor family. ECF subfamily.</text>
</comment>
<keyword evidence="5" id="KW-0804">Transcription</keyword>
<comment type="caution">
    <text evidence="8">The sequence shown here is derived from an EMBL/GenBank/DDBJ whole genome shotgun (WGS) entry which is preliminary data.</text>
</comment>
<evidence type="ECO:0000256" key="4">
    <source>
        <dbReference type="ARBA" id="ARBA00023125"/>
    </source>
</evidence>
<dbReference type="GO" id="GO:0003677">
    <property type="term" value="F:DNA binding"/>
    <property type="evidence" value="ECO:0007669"/>
    <property type="project" value="UniProtKB-KW"/>
</dbReference>
<dbReference type="PANTHER" id="PTHR43133">
    <property type="entry name" value="RNA POLYMERASE ECF-TYPE SIGMA FACTO"/>
    <property type="match status" value="1"/>
</dbReference>
<dbReference type="SUPFAM" id="SSF88946">
    <property type="entry name" value="Sigma2 domain of RNA polymerase sigma factors"/>
    <property type="match status" value="1"/>
</dbReference>
<protein>
    <submittedName>
        <fullName evidence="8">RNA polymerase sigma-70 factor (ECF subfamily)</fullName>
    </submittedName>
</protein>
<evidence type="ECO:0000313" key="8">
    <source>
        <dbReference type="EMBL" id="RKR81468.1"/>
    </source>
</evidence>
<reference evidence="8 9" key="1">
    <citation type="submission" date="2018-10" db="EMBL/GenBank/DDBJ databases">
        <title>Genomic Encyclopedia of Archaeal and Bacterial Type Strains, Phase II (KMG-II): from individual species to whole genera.</title>
        <authorList>
            <person name="Goeker M."/>
        </authorList>
    </citation>
    <scope>NUCLEOTIDE SEQUENCE [LARGE SCALE GENOMIC DNA]</scope>
    <source>
        <strain evidence="8 9">DSM 18602</strain>
    </source>
</reference>
<dbReference type="RefSeq" id="WP_121197165.1">
    <property type="nucleotide sequence ID" value="NZ_RBKU01000001.1"/>
</dbReference>
<dbReference type="AlphaFoldDB" id="A0A495IZE2"/>
<evidence type="ECO:0000259" key="7">
    <source>
        <dbReference type="Pfam" id="PF08281"/>
    </source>
</evidence>
<dbReference type="NCBIfam" id="TIGR02937">
    <property type="entry name" value="sigma70-ECF"/>
    <property type="match status" value="1"/>
</dbReference>
<name>A0A495IZE2_9SPHI</name>
<dbReference type="InterPro" id="IPR013249">
    <property type="entry name" value="RNA_pol_sigma70_r4_t2"/>
</dbReference>
<dbReference type="EMBL" id="RBKU01000001">
    <property type="protein sequence ID" value="RKR81468.1"/>
    <property type="molecule type" value="Genomic_DNA"/>
</dbReference>
<dbReference type="PANTHER" id="PTHR43133:SF8">
    <property type="entry name" value="RNA POLYMERASE SIGMA FACTOR HI_1459-RELATED"/>
    <property type="match status" value="1"/>
</dbReference>
<dbReference type="Gene3D" id="1.10.1740.10">
    <property type="match status" value="1"/>
</dbReference>
<dbReference type="GO" id="GO:0006352">
    <property type="term" value="P:DNA-templated transcription initiation"/>
    <property type="evidence" value="ECO:0007669"/>
    <property type="project" value="InterPro"/>
</dbReference>
<dbReference type="InterPro" id="IPR039425">
    <property type="entry name" value="RNA_pol_sigma-70-like"/>
</dbReference>
<proteinExistence type="inferred from homology"/>
<evidence type="ECO:0000313" key="9">
    <source>
        <dbReference type="Proteomes" id="UP000268007"/>
    </source>
</evidence>
<dbReference type="Proteomes" id="UP000268007">
    <property type="component" value="Unassembled WGS sequence"/>
</dbReference>
<dbReference type="InterPro" id="IPR013325">
    <property type="entry name" value="RNA_pol_sigma_r2"/>
</dbReference>
<dbReference type="InterPro" id="IPR036388">
    <property type="entry name" value="WH-like_DNA-bd_sf"/>
</dbReference>
<dbReference type="SUPFAM" id="SSF88659">
    <property type="entry name" value="Sigma3 and sigma4 domains of RNA polymerase sigma factors"/>
    <property type="match status" value="1"/>
</dbReference>
<evidence type="ECO:0000256" key="2">
    <source>
        <dbReference type="ARBA" id="ARBA00023015"/>
    </source>
</evidence>
<keyword evidence="3" id="KW-0731">Sigma factor</keyword>
<keyword evidence="2" id="KW-0805">Transcription regulation</keyword>
<keyword evidence="9" id="KW-1185">Reference proteome</keyword>
<sequence length="190" mass="22612">MKFLKGPKKAVEEDDEELLQSYRDSGNLAVLARLYERYMSLVYGVCLKYLKDEELSKDAVMQIFEQLLVKVNRYQIKQFKSWLYTLSRNFCLMQLRADKKWEQESLDEVMELAVDLHPEYEDLQDDLLALERCKNKLPPAQKVTINMFYIDEKCYKEIADNTGYTLNEVKSYIQNGKRNLKICLEKNREH</sequence>
<evidence type="ECO:0000256" key="5">
    <source>
        <dbReference type="ARBA" id="ARBA00023163"/>
    </source>
</evidence>
<dbReference type="InterPro" id="IPR007627">
    <property type="entry name" value="RNA_pol_sigma70_r2"/>
</dbReference>
<dbReference type="Gene3D" id="1.10.10.10">
    <property type="entry name" value="Winged helix-like DNA-binding domain superfamily/Winged helix DNA-binding domain"/>
    <property type="match status" value="1"/>
</dbReference>
<dbReference type="Pfam" id="PF04542">
    <property type="entry name" value="Sigma70_r2"/>
    <property type="match status" value="1"/>
</dbReference>